<feature type="compositionally biased region" description="Low complexity" evidence="2">
    <location>
        <begin position="396"/>
        <end position="416"/>
    </location>
</feature>
<evidence type="ECO:0000259" key="3">
    <source>
        <dbReference type="PROSITE" id="PS50238"/>
    </source>
</evidence>
<evidence type="ECO:0000256" key="1">
    <source>
        <dbReference type="ARBA" id="ARBA00022468"/>
    </source>
</evidence>
<dbReference type="AlphaFoldDB" id="A0A1I8GWX9"/>
<evidence type="ECO:0000313" key="5">
    <source>
        <dbReference type="WBParaSite" id="maker-uti_cns_0003493-snap-gene-0.2-mRNA-1"/>
    </source>
</evidence>
<feature type="region of interest" description="Disordered" evidence="2">
    <location>
        <begin position="287"/>
        <end position="422"/>
    </location>
</feature>
<dbReference type="Proteomes" id="UP000095280">
    <property type="component" value="Unplaced"/>
</dbReference>
<dbReference type="GO" id="GO:0007165">
    <property type="term" value="P:signal transduction"/>
    <property type="evidence" value="ECO:0007669"/>
    <property type="project" value="InterPro"/>
</dbReference>
<proteinExistence type="predicted"/>
<name>A0A1I8GWX9_9PLAT</name>
<evidence type="ECO:0000313" key="4">
    <source>
        <dbReference type="Proteomes" id="UP000095280"/>
    </source>
</evidence>
<keyword evidence="1" id="KW-0343">GTPase activation</keyword>
<dbReference type="Pfam" id="PF00620">
    <property type="entry name" value="RhoGAP"/>
    <property type="match status" value="1"/>
</dbReference>
<feature type="compositionally biased region" description="Low complexity" evidence="2">
    <location>
        <begin position="498"/>
        <end position="526"/>
    </location>
</feature>
<dbReference type="CDD" id="cd00159">
    <property type="entry name" value="RhoGAP"/>
    <property type="match status" value="1"/>
</dbReference>
<dbReference type="GO" id="GO:0005096">
    <property type="term" value="F:GTPase activator activity"/>
    <property type="evidence" value="ECO:0007669"/>
    <property type="project" value="UniProtKB-KW"/>
</dbReference>
<feature type="compositionally biased region" description="Gly residues" evidence="2">
    <location>
        <begin position="308"/>
        <end position="317"/>
    </location>
</feature>
<dbReference type="WBParaSite" id="maker-uti_cns_0003493-snap-gene-0.2-mRNA-1">
    <property type="protein sequence ID" value="maker-uti_cns_0003493-snap-gene-0.2-mRNA-1"/>
    <property type="gene ID" value="maker-uti_cns_0003493-snap-gene-0.2"/>
</dbReference>
<feature type="compositionally biased region" description="Polar residues" evidence="2">
    <location>
        <begin position="34"/>
        <end position="46"/>
    </location>
</feature>
<dbReference type="SMART" id="SM00324">
    <property type="entry name" value="RhoGAP"/>
    <property type="match status" value="1"/>
</dbReference>
<keyword evidence="4" id="KW-1185">Reference proteome</keyword>
<dbReference type="InterPro" id="IPR000198">
    <property type="entry name" value="RhoGAP_dom"/>
</dbReference>
<feature type="region of interest" description="Disordered" evidence="2">
    <location>
        <begin position="29"/>
        <end position="73"/>
    </location>
</feature>
<feature type="compositionally biased region" description="Low complexity" evidence="2">
    <location>
        <begin position="355"/>
        <end position="379"/>
    </location>
</feature>
<accession>A0A1I8GWX9</accession>
<dbReference type="InterPro" id="IPR008936">
    <property type="entry name" value="Rho_GTPase_activation_prot"/>
</dbReference>
<feature type="compositionally biased region" description="Low complexity" evidence="2">
    <location>
        <begin position="61"/>
        <end position="73"/>
    </location>
</feature>
<dbReference type="SUPFAM" id="SSF48350">
    <property type="entry name" value="GTPase activation domain, GAP"/>
    <property type="match status" value="1"/>
</dbReference>
<dbReference type="PANTHER" id="PTHR15228">
    <property type="entry name" value="SPERMATHECAL PHYSIOLOGY VARIANT"/>
    <property type="match status" value="1"/>
</dbReference>
<dbReference type="PANTHER" id="PTHR15228:SF25">
    <property type="entry name" value="F-BAR DOMAIN-CONTAINING PROTEIN"/>
    <property type="match status" value="1"/>
</dbReference>
<protein>
    <submittedName>
        <fullName evidence="5">Rho-GAP domain-containing protein</fullName>
    </submittedName>
</protein>
<feature type="compositionally biased region" description="Acidic residues" evidence="2">
    <location>
        <begin position="438"/>
        <end position="454"/>
    </location>
</feature>
<evidence type="ECO:0000256" key="2">
    <source>
        <dbReference type="SAM" id="MobiDB-lite"/>
    </source>
</evidence>
<organism evidence="4 5">
    <name type="scientific">Macrostomum lignano</name>
    <dbReference type="NCBI Taxonomy" id="282301"/>
    <lineage>
        <taxon>Eukaryota</taxon>
        <taxon>Metazoa</taxon>
        <taxon>Spiralia</taxon>
        <taxon>Lophotrochozoa</taxon>
        <taxon>Platyhelminthes</taxon>
        <taxon>Rhabditophora</taxon>
        <taxon>Macrostomorpha</taxon>
        <taxon>Macrostomida</taxon>
        <taxon>Macrostomidae</taxon>
        <taxon>Macrostomum</taxon>
    </lineage>
</organism>
<reference evidence="5" key="1">
    <citation type="submission" date="2016-11" db="UniProtKB">
        <authorList>
            <consortium name="WormBaseParasite"/>
        </authorList>
    </citation>
    <scope>IDENTIFICATION</scope>
</reference>
<dbReference type="GO" id="GO:0051056">
    <property type="term" value="P:regulation of small GTPase mediated signal transduction"/>
    <property type="evidence" value="ECO:0007669"/>
    <property type="project" value="UniProtKB-ARBA"/>
</dbReference>
<sequence length="550" mass="57469">MRHDAQQLTGKMQGGHHALHTALLNKDEKHAQEKVSSTVEIQQTVAPRTPSMWPSRRGRSDSSGAGATNGASSIFGAPLDVAIRRRGSSQQQQPAEVPDIVRQICEHLSKAGLATEGLFRVNGNNRMANQIRRLFDEHSVVDFSDIHDVHSIASVLKQYIRELPDGIVDSEATLQFVQAAEAAAGDPNRLCRDYAELIDRLPEPNRKLLKYLTEFLRRVADRDAENKMSPLNLGICFGPNVFRCGDTVQSLKVQSMANKIMSDLIAHYSDVFEPAPQAKLPRMVTVKECSGSGGAGNSPSLRRLSAGSTGGGGGGGHSMTNNNSSHSSSSESAAVALRSGGPQPKPRNSLQPTLSASTPASASAGAAGGASMVSSSRVSLVDDEPSSYSESPRFPQQQQQQQLAAQQQQQLGLLQQPGGSLSRAIRAAVASHLFGAAADEDADDDGDEDDDDVEELPRDGGSSGGGGGPDEEEESERTLTPKATPSPAVPRLDLSQLTAGGPAAAATGTGASASSAGAPGASGSTSVEARRSVYDNVGSLQRPASAGKSA</sequence>
<feature type="region of interest" description="Disordered" evidence="2">
    <location>
        <begin position="436"/>
        <end position="550"/>
    </location>
</feature>
<dbReference type="PROSITE" id="PS50238">
    <property type="entry name" value="RHOGAP"/>
    <property type="match status" value="1"/>
</dbReference>
<feature type="compositionally biased region" description="Low complexity" evidence="2">
    <location>
        <begin position="318"/>
        <end position="330"/>
    </location>
</feature>
<feature type="domain" description="Rho-GAP" evidence="3">
    <location>
        <begin position="77"/>
        <end position="272"/>
    </location>
</feature>
<dbReference type="Gene3D" id="1.10.555.10">
    <property type="entry name" value="Rho GTPase activation protein"/>
    <property type="match status" value="1"/>
</dbReference>
<dbReference type="InterPro" id="IPR051025">
    <property type="entry name" value="RhoGAP"/>
</dbReference>